<name>A0A938X1C2_9BIFI</name>
<proteinExistence type="predicted"/>
<dbReference type="GO" id="GO:0006260">
    <property type="term" value="P:DNA replication"/>
    <property type="evidence" value="ECO:0007669"/>
    <property type="project" value="TreeGrafter"/>
</dbReference>
<evidence type="ECO:0000313" key="4">
    <source>
        <dbReference type="Proteomes" id="UP000718821"/>
    </source>
</evidence>
<keyword evidence="3" id="KW-0547">Nucleotide-binding</keyword>
<feature type="domain" description="IstB-like ATP-binding" evidence="2">
    <location>
        <begin position="53"/>
        <end position="259"/>
    </location>
</feature>
<dbReference type="Proteomes" id="UP000718821">
    <property type="component" value="Unassembled WGS sequence"/>
</dbReference>
<dbReference type="SUPFAM" id="SSF52540">
    <property type="entry name" value="P-loop containing nucleoside triphosphate hydrolases"/>
    <property type="match status" value="1"/>
</dbReference>
<evidence type="ECO:0000256" key="1">
    <source>
        <dbReference type="SAM" id="MobiDB-lite"/>
    </source>
</evidence>
<dbReference type="GO" id="GO:0005524">
    <property type="term" value="F:ATP binding"/>
    <property type="evidence" value="ECO:0007669"/>
    <property type="project" value="UniProtKB-KW"/>
</dbReference>
<accession>A0A938X1C2</accession>
<evidence type="ECO:0000313" key="3">
    <source>
        <dbReference type="EMBL" id="MBM6700467.1"/>
    </source>
</evidence>
<evidence type="ECO:0000259" key="2">
    <source>
        <dbReference type="Pfam" id="PF01695"/>
    </source>
</evidence>
<comment type="caution">
    <text evidence="3">The sequence shown here is derived from an EMBL/GenBank/DDBJ whole genome shotgun (WGS) entry which is preliminary data.</text>
</comment>
<feature type="compositionally biased region" description="Basic and acidic residues" evidence="1">
    <location>
        <begin position="1"/>
        <end position="12"/>
    </location>
</feature>
<keyword evidence="4" id="KW-1185">Reference proteome</keyword>
<reference evidence="3" key="1">
    <citation type="submission" date="2020-08" db="EMBL/GenBank/DDBJ databases">
        <authorList>
            <person name="Cejkova D."/>
            <person name="Kubasova T."/>
            <person name="Jahodarova E."/>
            <person name="Rychlik I."/>
        </authorList>
    </citation>
    <scope>NUCLEOTIDE SEQUENCE</scope>
    <source>
        <strain evidence="3">An836</strain>
    </source>
</reference>
<gene>
    <name evidence="3" type="ORF">H7U32_09270</name>
</gene>
<dbReference type="CDD" id="cd00009">
    <property type="entry name" value="AAA"/>
    <property type="match status" value="1"/>
</dbReference>
<dbReference type="PANTHER" id="PTHR30050">
    <property type="entry name" value="CHROMOSOMAL REPLICATION INITIATOR PROTEIN DNAA"/>
    <property type="match status" value="1"/>
</dbReference>
<dbReference type="InterPro" id="IPR027417">
    <property type="entry name" value="P-loop_NTPase"/>
</dbReference>
<organism evidence="3 4">
    <name type="scientific">Bifidobacterium pullorum subsp. saeculare</name>
    <dbReference type="NCBI Taxonomy" id="78257"/>
    <lineage>
        <taxon>Bacteria</taxon>
        <taxon>Bacillati</taxon>
        <taxon>Actinomycetota</taxon>
        <taxon>Actinomycetes</taxon>
        <taxon>Bifidobacteriales</taxon>
        <taxon>Bifidobacteriaceae</taxon>
        <taxon>Bifidobacterium</taxon>
    </lineage>
</organism>
<protein>
    <submittedName>
        <fullName evidence="3">ATP-binding protein</fullName>
    </submittedName>
</protein>
<reference evidence="3" key="2">
    <citation type="journal article" date="2021" name="Sci. Rep.">
        <title>The distribution of antibiotic resistance genes in chicken gut microbiota commensals.</title>
        <authorList>
            <person name="Juricova H."/>
            <person name="Matiasovicova J."/>
            <person name="Kubasova T."/>
            <person name="Cejkova D."/>
            <person name="Rychlik I."/>
        </authorList>
    </citation>
    <scope>NUCLEOTIDE SEQUENCE</scope>
    <source>
        <strain evidence="3">An836</strain>
    </source>
</reference>
<dbReference type="PANTHER" id="PTHR30050:SF4">
    <property type="entry name" value="ATP-BINDING PROTEIN RV3427C IN INSERTION SEQUENCE-RELATED"/>
    <property type="match status" value="1"/>
</dbReference>
<sequence length="263" mass="29453">MSNRREPTVPETRRRRASTVAQSERIMAMSRHLALTRSVLADALAQATPVQLDFIERWFQAGPDSRQAARRTRLPGTAGFPAGKTLDGHDWSNLTMPADWDRARLESLDSIDRHEDLVLYGSVGTGKTHLAIALGQAACRHDVPTRFFTTASLVMRLRRAKQDNRLDKELAAIGKARPVILDELGHIPIDEEGSRLLSPDHLRQPRRQGASSTTANIEFSGRGRVSGDPNTTRRSSIDRTVHHGRIIRFQGDSYRSRHALMTR</sequence>
<dbReference type="Gene3D" id="3.40.50.300">
    <property type="entry name" value="P-loop containing nucleotide triphosphate hydrolases"/>
    <property type="match status" value="1"/>
</dbReference>
<feature type="region of interest" description="Disordered" evidence="1">
    <location>
        <begin position="1"/>
        <end position="20"/>
    </location>
</feature>
<dbReference type="AlphaFoldDB" id="A0A938X1C2"/>
<dbReference type="InterPro" id="IPR028350">
    <property type="entry name" value="DNAC/IstB-like"/>
</dbReference>
<feature type="region of interest" description="Disordered" evidence="1">
    <location>
        <begin position="199"/>
        <end position="242"/>
    </location>
</feature>
<dbReference type="EMBL" id="JACLYU010000047">
    <property type="protein sequence ID" value="MBM6700467.1"/>
    <property type="molecule type" value="Genomic_DNA"/>
</dbReference>
<dbReference type="InterPro" id="IPR002611">
    <property type="entry name" value="IstB_ATP-bd"/>
</dbReference>
<keyword evidence="3" id="KW-0067">ATP-binding</keyword>
<dbReference type="PIRSF" id="PIRSF003073">
    <property type="entry name" value="DNAC_TnpB_IstB"/>
    <property type="match status" value="1"/>
</dbReference>
<dbReference type="Pfam" id="PF01695">
    <property type="entry name" value="IstB_IS21"/>
    <property type="match status" value="1"/>
</dbReference>
<dbReference type="RefSeq" id="WP_204469784.1">
    <property type="nucleotide sequence ID" value="NZ_JACLYU010000047.1"/>
</dbReference>